<dbReference type="Pfam" id="PF01048">
    <property type="entry name" value="PNP_UDP_1"/>
    <property type="match status" value="1"/>
</dbReference>
<name>A0A9X3WNF0_9BACI</name>
<comment type="catalytic activity">
    <reaction evidence="3">
        <text>uridine + phosphate = alpha-D-ribose 1-phosphate + uracil</text>
        <dbReference type="Rhea" id="RHEA:24388"/>
        <dbReference type="ChEBI" id="CHEBI:16704"/>
        <dbReference type="ChEBI" id="CHEBI:17568"/>
        <dbReference type="ChEBI" id="CHEBI:43474"/>
        <dbReference type="ChEBI" id="CHEBI:57720"/>
        <dbReference type="EC" id="2.4.2.3"/>
    </reaction>
</comment>
<feature type="domain" description="Nucleoside phosphorylase" evidence="4">
    <location>
        <begin position="14"/>
        <end position="179"/>
    </location>
</feature>
<dbReference type="GO" id="GO:0005829">
    <property type="term" value="C:cytosol"/>
    <property type="evidence" value="ECO:0007669"/>
    <property type="project" value="TreeGrafter"/>
</dbReference>
<protein>
    <recommendedName>
        <fullName evidence="2">Uridine phosphorylase</fullName>
        <ecNumber evidence="1">2.4.2.3</ecNumber>
    </recommendedName>
</protein>
<dbReference type="InterPro" id="IPR000845">
    <property type="entry name" value="Nucleoside_phosphorylase_d"/>
</dbReference>
<evidence type="ECO:0000256" key="3">
    <source>
        <dbReference type="ARBA" id="ARBA00048447"/>
    </source>
</evidence>
<dbReference type="EC" id="2.4.2.3" evidence="1"/>
<evidence type="ECO:0000256" key="1">
    <source>
        <dbReference type="ARBA" id="ARBA00011888"/>
    </source>
</evidence>
<evidence type="ECO:0000259" key="4">
    <source>
        <dbReference type="Pfam" id="PF01048"/>
    </source>
</evidence>
<sequence>MWKELLKNEVWLPKWNTVTGKYNGTKVGFANVFGGPMTSSVVHQFGLAGTEMFIQTGYFGGLSHEVKYGDIFIVTDAVMQDGVSHWYLPNQDVVQANEELVRLAIDYCAKKGYSYSTGTVISTSAMLLETDEMVNGWADKGYLGVDMETATTLAIAKKFNKKAIGLLNLSDHIIKGDTLYSYTEERETLEMDTDDKIRDVALYLSTKVVE</sequence>
<dbReference type="GO" id="GO:0009116">
    <property type="term" value="P:nucleoside metabolic process"/>
    <property type="evidence" value="ECO:0007669"/>
    <property type="project" value="InterPro"/>
</dbReference>
<dbReference type="RefSeq" id="WP_259869417.1">
    <property type="nucleotide sequence ID" value="NZ_JAMQJZ010000010.1"/>
</dbReference>
<comment type="caution">
    <text evidence="5">The sequence shown here is derived from an EMBL/GenBank/DDBJ whole genome shotgun (WGS) entry which is preliminary data.</text>
</comment>
<accession>A0A9X3WNF0</accession>
<gene>
    <name evidence="5" type="ORF">NC661_13500</name>
</gene>
<dbReference type="EMBL" id="JAMQJZ010000010">
    <property type="protein sequence ID" value="MDC3421386.1"/>
    <property type="molecule type" value="Genomic_DNA"/>
</dbReference>
<evidence type="ECO:0000256" key="2">
    <source>
        <dbReference type="ARBA" id="ARBA00021980"/>
    </source>
</evidence>
<dbReference type="GO" id="GO:0004850">
    <property type="term" value="F:uridine phosphorylase activity"/>
    <property type="evidence" value="ECO:0007669"/>
    <property type="project" value="UniProtKB-EC"/>
</dbReference>
<dbReference type="Proteomes" id="UP001145072">
    <property type="component" value="Unassembled WGS sequence"/>
</dbReference>
<dbReference type="SUPFAM" id="SSF53167">
    <property type="entry name" value="Purine and uridine phosphorylases"/>
    <property type="match status" value="1"/>
</dbReference>
<dbReference type="Gene3D" id="3.40.50.1580">
    <property type="entry name" value="Nucleoside phosphorylase domain"/>
    <property type="match status" value="1"/>
</dbReference>
<dbReference type="PANTHER" id="PTHR43691:SF11">
    <property type="entry name" value="FI09636P-RELATED"/>
    <property type="match status" value="1"/>
</dbReference>
<proteinExistence type="predicted"/>
<dbReference type="PANTHER" id="PTHR43691">
    <property type="entry name" value="URIDINE PHOSPHORYLASE"/>
    <property type="match status" value="1"/>
</dbReference>
<evidence type="ECO:0000313" key="6">
    <source>
        <dbReference type="Proteomes" id="UP001145072"/>
    </source>
</evidence>
<organism evidence="5 6">
    <name type="scientific">Aquibacillus koreensis</name>
    <dbReference type="NCBI Taxonomy" id="279446"/>
    <lineage>
        <taxon>Bacteria</taxon>
        <taxon>Bacillati</taxon>
        <taxon>Bacillota</taxon>
        <taxon>Bacilli</taxon>
        <taxon>Bacillales</taxon>
        <taxon>Bacillaceae</taxon>
        <taxon>Aquibacillus</taxon>
    </lineage>
</organism>
<evidence type="ECO:0000313" key="5">
    <source>
        <dbReference type="EMBL" id="MDC3421386.1"/>
    </source>
</evidence>
<reference evidence="5" key="1">
    <citation type="submission" date="2022-06" db="EMBL/GenBank/DDBJ databases">
        <title>Aquibacillus sp. a new bacterium isolated from soil saline samples.</title>
        <authorList>
            <person name="Galisteo C."/>
            <person name="De La Haba R."/>
            <person name="Sanchez-Porro C."/>
            <person name="Ventosa A."/>
        </authorList>
    </citation>
    <scope>NUCLEOTIDE SEQUENCE</scope>
    <source>
        <strain evidence="5">JCM 12387</strain>
    </source>
</reference>
<dbReference type="InterPro" id="IPR035994">
    <property type="entry name" value="Nucleoside_phosphorylase_sf"/>
</dbReference>
<keyword evidence="6" id="KW-1185">Reference proteome</keyword>
<dbReference type="AlphaFoldDB" id="A0A9X3WNF0"/>